<name>A0A6J3JYX9_9HYME</name>
<dbReference type="KEGG" id="bvk:117231229"/>
<evidence type="ECO:0000256" key="1">
    <source>
        <dbReference type="SAM" id="SignalP"/>
    </source>
</evidence>
<keyword evidence="2" id="KW-1185">Reference proteome</keyword>
<dbReference type="GeneID" id="117231229"/>
<reference evidence="3" key="1">
    <citation type="submission" date="2025-08" db="UniProtKB">
        <authorList>
            <consortium name="RefSeq"/>
        </authorList>
    </citation>
    <scope>IDENTIFICATION</scope>
    <source>
        <tissue evidence="3">Muscle</tissue>
    </source>
</reference>
<accession>A0A6J3JYX9</accession>
<evidence type="ECO:0000313" key="3">
    <source>
        <dbReference type="RefSeq" id="XP_033345350.1"/>
    </source>
</evidence>
<feature type="chain" id="PRO_5027044295" evidence="1">
    <location>
        <begin position="21"/>
        <end position="780"/>
    </location>
</feature>
<dbReference type="RefSeq" id="XP_033345350.1">
    <property type="nucleotide sequence ID" value="XM_033489459.1"/>
</dbReference>
<feature type="signal peptide" evidence="1">
    <location>
        <begin position="1"/>
        <end position="20"/>
    </location>
</feature>
<dbReference type="Proteomes" id="UP000504631">
    <property type="component" value="Unplaced"/>
</dbReference>
<proteinExistence type="predicted"/>
<organism evidence="2 3">
    <name type="scientific">Bombus vosnesenskii</name>
    <dbReference type="NCBI Taxonomy" id="207650"/>
    <lineage>
        <taxon>Eukaryota</taxon>
        <taxon>Metazoa</taxon>
        <taxon>Ecdysozoa</taxon>
        <taxon>Arthropoda</taxon>
        <taxon>Hexapoda</taxon>
        <taxon>Insecta</taxon>
        <taxon>Pterygota</taxon>
        <taxon>Neoptera</taxon>
        <taxon>Endopterygota</taxon>
        <taxon>Hymenoptera</taxon>
        <taxon>Apocrita</taxon>
        <taxon>Aculeata</taxon>
        <taxon>Apoidea</taxon>
        <taxon>Anthophila</taxon>
        <taxon>Apidae</taxon>
        <taxon>Bombus</taxon>
        <taxon>Pyrobombus</taxon>
    </lineage>
</organism>
<evidence type="ECO:0000313" key="2">
    <source>
        <dbReference type="Proteomes" id="UP000504631"/>
    </source>
</evidence>
<gene>
    <name evidence="3" type="primary">LOC117231229</name>
</gene>
<dbReference type="AlphaFoldDB" id="A0A6J3JYX9"/>
<sequence>MAFNKIVLLIIWCELQLIWSQTTIPKSLRECYRNNGILNPRLPLNLRILVDIIQKMEKQSYSITDMRIMSSSILHRFKFDGVEYQQNIQVTEDVLPFSGTGTQHIKHELIKELVPGNTKALPIHILSQEERCMLHEAVSNTILEPYNKSKHKSCSHITEKLTGNTMFNDTWNCPRQQGVVLTQYGTITPGAIIGAIAASLQHQNVAVNQLITSLDIPPSDTYSLQFNEEEVDFVLPRSRAIHKPFMWYNTLNVSSMKIDNIWLATIAGELAEMVVYQGPLLANNMTLGATGFWQSMMRPTIYYLTSLHNNFDATRAELIGGIDGMIIATYLPTWIQDFYSLRLSQILEMYYSYEGVTFNANVKACDRAQAFLYAVPKTILNEQTYAIAQMLAYRKSIAYISPEALQQLVDIAIEKFYSYARNHLFPKLPCHQINQSQVEALIVFDGAWTIEYTVDFLSTLIQDLDVSMYGSKMGIIHGTSGEWLLNVTNSPSIAFQALNNFTNTTWPTKFNYTRVLETVSIYLKRTWEYNYKNQIIGNFGQVVILLIPLAHMSNNEKDSVIILLRQLKHAHPEVHFVYYVSPYNENLFESFTLWEEDYIIKNSNIDTITQYVSRIPRTLRPATIADVNMNKNVIPQWEDYISPSKSITYRIHSHWKRNMKKIIVTIHTFGYGTMNACIWVGFEPNDKQNLQCAELSGYKEVTLTDHFKCTSTSSCPNFYLRTQNVTSLYKCAEIDCKTPDQVRYIIRTNQQNVHYDNSADKNAVLISLNISALFVFRVFM</sequence>
<keyword evidence="1" id="KW-0732">Signal</keyword>
<protein>
    <submittedName>
        <fullName evidence="3">Uncharacterized protein LOC117231229</fullName>
    </submittedName>
</protein>